<dbReference type="InterPro" id="IPR016977">
    <property type="entry name" value="ComGF"/>
</dbReference>
<dbReference type="Proteomes" id="UP000050929">
    <property type="component" value="Unassembled WGS sequence"/>
</dbReference>
<dbReference type="Pfam" id="PF15980">
    <property type="entry name" value="ComGF"/>
    <property type="match status" value="1"/>
</dbReference>
<protein>
    <recommendedName>
        <fullName evidence="3">Competence protein ComGF</fullName>
    </recommendedName>
</protein>
<proteinExistence type="predicted"/>
<comment type="caution">
    <text evidence="1">The sequence shown here is derived from an EMBL/GenBank/DDBJ whole genome shotgun (WGS) entry which is preliminary data.</text>
</comment>
<accession>A0A0R1J3U5</accession>
<keyword evidence="2" id="KW-1185">Reference proteome</keyword>
<dbReference type="AlphaFoldDB" id="A0A0R1J3U5"/>
<organism evidence="1 2">
    <name type="scientific">Companilactobacillus tucceti DSM 20183</name>
    <dbReference type="NCBI Taxonomy" id="1423811"/>
    <lineage>
        <taxon>Bacteria</taxon>
        <taxon>Bacillati</taxon>
        <taxon>Bacillota</taxon>
        <taxon>Bacilli</taxon>
        <taxon>Lactobacillales</taxon>
        <taxon>Lactobacillaceae</taxon>
        <taxon>Companilactobacillus</taxon>
    </lineage>
</organism>
<sequence>MMLSESLIALLVTVLVMMVLQQTLKVIKHVPDNLNTEQIRWHMTNEYIQDKFQNEELKSISSKKLIFDDKDKSGATHVLEFYQNMLRVRSEQGGHVPLVIGIRSGSFKVRDDLIIIKMINDKNQTSEMHLINVSKRNSD</sequence>
<name>A0A0R1J3U5_9LACO</name>
<evidence type="ECO:0000313" key="1">
    <source>
        <dbReference type="EMBL" id="KRK63577.1"/>
    </source>
</evidence>
<evidence type="ECO:0008006" key="3">
    <source>
        <dbReference type="Google" id="ProtNLM"/>
    </source>
</evidence>
<evidence type="ECO:0000313" key="2">
    <source>
        <dbReference type="Proteomes" id="UP000050929"/>
    </source>
</evidence>
<dbReference type="PATRIC" id="fig|1423811.3.peg.1341"/>
<reference evidence="1 2" key="1">
    <citation type="journal article" date="2015" name="Genome Announc.">
        <title>Expanding the biotechnology potential of lactobacilli through comparative genomics of 213 strains and associated genera.</title>
        <authorList>
            <person name="Sun Z."/>
            <person name="Harris H.M."/>
            <person name="McCann A."/>
            <person name="Guo C."/>
            <person name="Argimon S."/>
            <person name="Zhang W."/>
            <person name="Yang X."/>
            <person name="Jeffery I.B."/>
            <person name="Cooney J.C."/>
            <person name="Kagawa T.F."/>
            <person name="Liu W."/>
            <person name="Song Y."/>
            <person name="Salvetti E."/>
            <person name="Wrobel A."/>
            <person name="Rasinkangas P."/>
            <person name="Parkhill J."/>
            <person name="Rea M.C."/>
            <person name="O'Sullivan O."/>
            <person name="Ritari J."/>
            <person name="Douillard F.P."/>
            <person name="Paul Ross R."/>
            <person name="Yang R."/>
            <person name="Briner A.E."/>
            <person name="Felis G.E."/>
            <person name="de Vos W.M."/>
            <person name="Barrangou R."/>
            <person name="Klaenhammer T.R."/>
            <person name="Caufield P.W."/>
            <person name="Cui Y."/>
            <person name="Zhang H."/>
            <person name="O'Toole P.W."/>
        </authorList>
    </citation>
    <scope>NUCLEOTIDE SEQUENCE [LARGE SCALE GENOMIC DNA]</scope>
    <source>
        <strain evidence="1 2">DSM 20183</strain>
    </source>
</reference>
<dbReference type="STRING" id="1423811.FC72_GL001317"/>
<dbReference type="EMBL" id="AZDG01000029">
    <property type="protein sequence ID" value="KRK63577.1"/>
    <property type="molecule type" value="Genomic_DNA"/>
</dbReference>
<gene>
    <name evidence="1" type="ORF">FC72_GL001317</name>
</gene>